<dbReference type="PANTHER" id="PTHR45902">
    <property type="entry name" value="LATROPHILIN RECEPTOR-LIKE PROTEIN A"/>
    <property type="match status" value="1"/>
</dbReference>
<dbReference type="EMBL" id="CACVKT020000568">
    <property type="protein sequence ID" value="CAC5360553.1"/>
    <property type="molecule type" value="Genomic_DNA"/>
</dbReference>
<feature type="domain" description="SMB" evidence="2">
    <location>
        <begin position="200"/>
        <end position="246"/>
    </location>
</feature>
<dbReference type="OrthoDB" id="6134459at2759"/>
<evidence type="ECO:0000313" key="3">
    <source>
        <dbReference type="EMBL" id="CAC5360553.1"/>
    </source>
</evidence>
<keyword evidence="4" id="KW-1185">Reference proteome</keyword>
<evidence type="ECO:0000313" key="4">
    <source>
        <dbReference type="Proteomes" id="UP000507470"/>
    </source>
</evidence>
<protein>
    <recommendedName>
        <fullName evidence="2">SMB domain-containing protein</fullName>
    </recommendedName>
</protein>
<accession>A0A6J8A4F1</accession>
<dbReference type="InterPro" id="IPR053231">
    <property type="entry name" value="GPCR_LN-TM7"/>
</dbReference>
<evidence type="ECO:0000256" key="1">
    <source>
        <dbReference type="ARBA" id="ARBA00023157"/>
    </source>
</evidence>
<evidence type="ECO:0000259" key="2">
    <source>
        <dbReference type="PROSITE" id="PS50958"/>
    </source>
</evidence>
<dbReference type="Proteomes" id="UP000507470">
    <property type="component" value="Unassembled WGS sequence"/>
</dbReference>
<dbReference type="PANTHER" id="PTHR45902:SF1">
    <property type="entry name" value="LATROPHILIN RECEPTOR-LIKE PROTEIN A"/>
    <property type="match status" value="1"/>
</dbReference>
<proteinExistence type="predicted"/>
<dbReference type="InterPro" id="IPR001212">
    <property type="entry name" value="Somatomedin_B_dom"/>
</dbReference>
<organism evidence="3 4">
    <name type="scientific">Mytilus coruscus</name>
    <name type="common">Sea mussel</name>
    <dbReference type="NCBI Taxonomy" id="42192"/>
    <lineage>
        <taxon>Eukaryota</taxon>
        <taxon>Metazoa</taxon>
        <taxon>Spiralia</taxon>
        <taxon>Lophotrochozoa</taxon>
        <taxon>Mollusca</taxon>
        <taxon>Bivalvia</taxon>
        <taxon>Autobranchia</taxon>
        <taxon>Pteriomorphia</taxon>
        <taxon>Mytilida</taxon>
        <taxon>Mytiloidea</taxon>
        <taxon>Mytilidae</taxon>
        <taxon>Mytilinae</taxon>
        <taxon>Mytilus</taxon>
    </lineage>
</organism>
<keyword evidence="1" id="KW-1015">Disulfide bond</keyword>
<dbReference type="PROSITE" id="PS50958">
    <property type="entry name" value="SMB_2"/>
    <property type="match status" value="1"/>
</dbReference>
<reference evidence="3 4" key="1">
    <citation type="submission" date="2020-06" db="EMBL/GenBank/DDBJ databases">
        <authorList>
            <person name="Li R."/>
            <person name="Bekaert M."/>
        </authorList>
    </citation>
    <scope>NUCLEOTIDE SEQUENCE [LARGE SCALE GENOMIC DNA]</scope>
    <source>
        <strain evidence="4">wild</strain>
    </source>
</reference>
<name>A0A6J8A4F1_MYTCO</name>
<gene>
    <name evidence="3" type="ORF">MCOR_2994</name>
</gene>
<sequence length="614" mass="70925">MFGLDNNIDLQSTKCNNKKRRNAAFFDGKGNWDYYSVQFELIGVITQLTDTLNALEIPTSLGGNAQSIWTDLRLVLSKFETTAESTHVYQSQKSVGEFNELVGRVLEPAFSFKEEFTSTINPARTVYTKTFSHDSTSMSFTDLENITREREPFACISKIKVSSEDYYSTTLDKRQQATYIYQVTKLQTSADFKFSTQSSLMDPCFHVGSCSFTSTMIHQFCKCDNECQIYNDCCQDYNKEPNTFRSGYFEHLACIRGHNDKQSFEGYFAVTSCPSDYENKTVITRCYEDDIINNGPSVANESIVFKNKFCALCHQVTDYVFFRLIFTISDETRKHIFNVSRAEKLQYLITRNKLYKTVPPQNVSIRPCIVDLTATDIPSCIAYINPVFQFSSNRSVIMYRNHVCVPLGQTADCLGHLYDKIAVIERFTIYPLSVMFSFTAMTKTTSKCSIWNEQIEEKDTCSFQETYTNMSFHVDVKLISDKRLQAIDILHISLLYALTFDIGNLTSWKEYRFFINEENPTDVSISTLIIKIHKTMFEQEGNNFIQMANNLKWQLRLYDEITGETFTVDKHSKKTSQLDVIQKKTQTLNYDELFVETKFKYSVDYICPLLKKFS</sequence>
<dbReference type="AlphaFoldDB" id="A0A6J8A4F1"/>